<evidence type="ECO:0000256" key="1">
    <source>
        <dbReference type="SAM" id="Phobius"/>
    </source>
</evidence>
<protein>
    <submittedName>
        <fullName evidence="2">Uncharacterized protein</fullName>
    </submittedName>
</protein>
<feature type="transmembrane region" description="Helical" evidence="1">
    <location>
        <begin position="20"/>
        <end position="39"/>
    </location>
</feature>
<sequence length="46" mass="4966">MTEMASRPAELVDAATKARFLKLFSIIVMRMTTALAAAARRQGDPG</sequence>
<keyword evidence="1" id="KW-1133">Transmembrane helix</keyword>
<name>A0AAX3WKE4_METEX</name>
<gene>
    <name evidence="2" type="ORF">KEC54_05485</name>
</gene>
<dbReference type="EMBL" id="CP073633">
    <property type="protein sequence ID" value="WHQ71050.1"/>
    <property type="molecule type" value="Genomic_DNA"/>
</dbReference>
<organism evidence="2 3">
    <name type="scientific">Methylorubrum extorquens</name>
    <name type="common">Methylobacterium dichloromethanicum</name>
    <name type="synonym">Methylobacterium extorquens</name>
    <dbReference type="NCBI Taxonomy" id="408"/>
    <lineage>
        <taxon>Bacteria</taxon>
        <taxon>Pseudomonadati</taxon>
        <taxon>Pseudomonadota</taxon>
        <taxon>Alphaproteobacteria</taxon>
        <taxon>Hyphomicrobiales</taxon>
        <taxon>Methylobacteriaceae</taxon>
        <taxon>Methylorubrum</taxon>
    </lineage>
</organism>
<keyword evidence="1" id="KW-0472">Membrane</keyword>
<keyword evidence="1" id="KW-0812">Transmembrane</keyword>
<dbReference type="Proteomes" id="UP001223720">
    <property type="component" value="Chromosome"/>
</dbReference>
<dbReference type="AlphaFoldDB" id="A0AAX3WKE4"/>
<proteinExistence type="predicted"/>
<dbReference type="RefSeq" id="WP_003596674.1">
    <property type="nucleotide sequence ID" value="NZ_BJVP01000037.1"/>
</dbReference>
<reference evidence="2" key="1">
    <citation type="journal article" date="2022" name="Biotechnol. Bioprocess Eng.">
        <title>Pan-genome Analysis Reveals Comparative Genomic Features of Central Metabolic Pathways in Methylorubrum extorquens.</title>
        <authorList>
            <person name="Lee G.M."/>
            <person name="Scott-Nevros Z.K."/>
            <person name="Lee S.-M."/>
            <person name="Kim D."/>
        </authorList>
    </citation>
    <scope>NUCLEOTIDE SEQUENCE</scope>
    <source>
        <strain evidence="2">ATCC 55366</strain>
    </source>
</reference>
<evidence type="ECO:0000313" key="3">
    <source>
        <dbReference type="Proteomes" id="UP001223720"/>
    </source>
</evidence>
<dbReference type="GeneID" id="72993078"/>
<accession>A0AAX3WKE4</accession>
<evidence type="ECO:0000313" key="2">
    <source>
        <dbReference type="EMBL" id="WHQ71050.1"/>
    </source>
</evidence>